<organism evidence="2 3">
    <name type="scientific">Prauserella oleivorans</name>
    <dbReference type="NCBI Taxonomy" id="1478153"/>
    <lineage>
        <taxon>Bacteria</taxon>
        <taxon>Bacillati</taxon>
        <taxon>Actinomycetota</taxon>
        <taxon>Actinomycetes</taxon>
        <taxon>Pseudonocardiales</taxon>
        <taxon>Pseudonocardiaceae</taxon>
        <taxon>Prauserella</taxon>
    </lineage>
</organism>
<evidence type="ECO:0000313" key="2">
    <source>
        <dbReference type="EMBL" id="MFD2802779.1"/>
    </source>
</evidence>
<sequence length="74" mass="7536">MSSPSDPESLAPPMRLAASIVAALLLAGLCAGCADEPEPRPTSGSTSSTLWKTGTRLPTVTLTEPASGPVRDRS</sequence>
<feature type="region of interest" description="Disordered" evidence="1">
    <location>
        <begin position="33"/>
        <end position="74"/>
    </location>
</feature>
<accession>A0ABW5WGA3</accession>
<feature type="compositionally biased region" description="Polar residues" evidence="1">
    <location>
        <begin position="42"/>
        <end position="64"/>
    </location>
</feature>
<reference evidence="3" key="1">
    <citation type="journal article" date="2019" name="Int. J. Syst. Evol. Microbiol.">
        <title>The Global Catalogue of Microorganisms (GCM) 10K type strain sequencing project: providing services to taxonomists for standard genome sequencing and annotation.</title>
        <authorList>
            <consortium name="The Broad Institute Genomics Platform"/>
            <consortium name="The Broad Institute Genome Sequencing Center for Infectious Disease"/>
            <person name="Wu L."/>
            <person name="Ma J."/>
        </authorList>
    </citation>
    <scope>NUCLEOTIDE SEQUENCE [LARGE SCALE GENOMIC DNA]</scope>
    <source>
        <strain evidence="3">IBRC-M 10906</strain>
    </source>
</reference>
<dbReference type="EMBL" id="JBHUOF010000049">
    <property type="protein sequence ID" value="MFD2802779.1"/>
    <property type="molecule type" value="Genomic_DNA"/>
</dbReference>
<comment type="caution">
    <text evidence="2">The sequence shown here is derived from an EMBL/GenBank/DDBJ whole genome shotgun (WGS) entry which is preliminary data.</text>
</comment>
<gene>
    <name evidence="2" type="ORF">ACFS2C_25640</name>
</gene>
<name>A0ABW5WGA3_9PSEU</name>
<dbReference type="RefSeq" id="WP_377395886.1">
    <property type="nucleotide sequence ID" value="NZ_JBHSAN010000054.1"/>
</dbReference>
<protein>
    <submittedName>
        <fullName evidence="2">Uncharacterized protein</fullName>
    </submittedName>
</protein>
<proteinExistence type="predicted"/>
<evidence type="ECO:0000313" key="3">
    <source>
        <dbReference type="Proteomes" id="UP001597478"/>
    </source>
</evidence>
<keyword evidence="3" id="KW-1185">Reference proteome</keyword>
<dbReference type="Proteomes" id="UP001597478">
    <property type="component" value="Unassembled WGS sequence"/>
</dbReference>
<evidence type="ECO:0000256" key="1">
    <source>
        <dbReference type="SAM" id="MobiDB-lite"/>
    </source>
</evidence>